<keyword evidence="1" id="KW-0472">Membrane</keyword>
<proteinExistence type="predicted"/>
<reference evidence="2 3" key="1">
    <citation type="journal article" date="2013" name="Genome Biol.">
        <title>Genome of Acanthamoeba castellanii highlights extensive lateral gene transfer and early evolution of tyrosine kinase signaling.</title>
        <authorList>
            <person name="Clarke M."/>
            <person name="Lohan A.J."/>
            <person name="Liu B."/>
            <person name="Lagkouvardos I."/>
            <person name="Roy S."/>
            <person name="Zafar N."/>
            <person name="Bertelli C."/>
            <person name="Schilde C."/>
            <person name="Kianianmomeni A."/>
            <person name="Burglin T.R."/>
            <person name="Frech C."/>
            <person name="Turcotte B."/>
            <person name="Kopec K.O."/>
            <person name="Synnott J.M."/>
            <person name="Choo C."/>
            <person name="Paponov I."/>
            <person name="Finkler A."/>
            <person name="Soon Heng Tan C."/>
            <person name="Hutchins A.P."/>
            <person name="Weinmeier T."/>
            <person name="Rattei T."/>
            <person name="Chu J.S."/>
            <person name="Gimenez G."/>
            <person name="Irimia M."/>
            <person name="Rigden D.J."/>
            <person name="Fitzpatrick D.A."/>
            <person name="Lorenzo-Morales J."/>
            <person name="Bateman A."/>
            <person name="Chiu C.H."/>
            <person name="Tang P."/>
            <person name="Hegemann P."/>
            <person name="Fromm H."/>
            <person name="Raoult D."/>
            <person name="Greub G."/>
            <person name="Miranda-Saavedra D."/>
            <person name="Chen N."/>
            <person name="Nash P."/>
            <person name="Ginger M.L."/>
            <person name="Horn M."/>
            <person name="Schaap P."/>
            <person name="Caler L."/>
            <person name="Loftus B."/>
        </authorList>
    </citation>
    <scope>NUCLEOTIDE SEQUENCE [LARGE SCALE GENOMIC DNA]</scope>
    <source>
        <strain evidence="2 3">Neff</strain>
    </source>
</reference>
<dbReference type="RefSeq" id="XP_004342371.1">
    <property type="nucleotide sequence ID" value="XM_004342322.1"/>
</dbReference>
<dbReference type="AlphaFoldDB" id="L8H716"/>
<evidence type="ECO:0000256" key="1">
    <source>
        <dbReference type="SAM" id="Phobius"/>
    </source>
</evidence>
<feature type="transmembrane region" description="Helical" evidence="1">
    <location>
        <begin position="282"/>
        <end position="310"/>
    </location>
</feature>
<evidence type="ECO:0000313" key="2">
    <source>
        <dbReference type="EMBL" id="ELR20261.1"/>
    </source>
</evidence>
<name>L8H716_ACACF</name>
<dbReference type="Proteomes" id="UP000011083">
    <property type="component" value="Unassembled WGS sequence"/>
</dbReference>
<feature type="transmembrane region" description="Helical" evidence="1">
    <location>
        <begin position="12"/>
        <end position="34"/>
    </location>
</feature>
<evidence type="ECO:0000313" key="3">
    <source>
        <dbReference type="Proteomes" id="UP000011083"/>
    </source>
</evidence>
<accession>L8H716</accession>
<dbReference type="KEGG" id="acan:ACA1_117350"/>
<dbReference type="GeneID" id="14921109"/>
<dbReference type="EMBL" id="KB007926">
    <property type="protein sequence ID" value="ELR20261.1"/>
    <property type="molecule type" value="Genomic_DNA"/>
</dbReference>
<keyword evidence="1" id="KW-0812">Transmembrane</keyword>
<sequence length="333" mass="36647">MVLKARGRGSRSQVTAGVIAIMAITMAMSTTVWWTTVSSGPFAPGLDYKVGFDISSGGTDLNLLWPDPSRFANVTAHVRVYDLYLRASRVIDPPALGQTSLWLTNFVPETAVLVQANLTVALTDTNTNATIGDFAFPIGTNRFAVDNATMMERKTIMLTAPARRHWRVCTKAGRQLRFEGFFLPSHLYFCAFETSTPDVSLHQVINERRRRPLSATVLECPLPGDWYPPKVVDTIVVSRIHVRDVTRSVFRGPMVAEFNVSFTMARTCDDVVPPPSEDWTRAIVGTGVALTGVCLLGLAAGLVAVIWHVYNQLVDGDELLERGKTHDVSLPLE</sequence>
<keyword evidence="3" id="KW-1185">Reference proteome</keyword>
<protein>
    <submittedName>
        <fullName evidence="2">Uncharacterized protein</fullName>
    </submittedName>
</protein>
<organism evidence="2 3">
    <name type="scientific">Acanthamoeba castellanii (strain ATCC 30010 / Neff)</name>
    <dbReference type="NCBI Taxonomy" id="1257118"/>
    <lineage>
        <taxon>Eukaryota</taxon>
        <taxon>Amoebozoa</taxon>
        <taxon>Discosea</taxon>
        <taxon>Longamoebia</taxon>
        <taxon>Centramoebida</taxon>
        <taxon>Acanthamoebidae</taxon>
        <taxon>Acanthamoeba</taxon>
    </lineage>
</organism>
<gene>
    <name evidence="2" type="ORF">ACA1_117350</name>
</gene>
<dbReference type="VEuPathDB" id="AmoebaDB:ACA1_117350"/>
<keyword evidence="1" id="KW-1133">Transmembrane helix</keyword>